<keyword evidence="4" id="KW-0804">Transcription</keyword>
<evidence type="ECO:0000256" key="4">
    <source>
        <dbReference type="ARBA" id="ARBA00023163"/>
    </source>
</evidence>
<dbReference type="CDD" id="cd06285">
    <property type="entry name" value="PBP1_LacI-like"/>
    <property type="match status" value="1"/>
</dbReference>
<accession>A0A163L7F4</accession>
<keyword evidence="2" id="KW-0805">Transcription regulation</keyword>
<keyword evidence="1" id="KW-0678">Repressor</keyword>
<dbReference type="STRING" id="5454.A0A163L7F4"/>
<reference evidence="6 7" key="1">
    <citation type="journal article" date="2016" name="Sci. Rep.">
        <title>Draft genome sequencing and secretome analysis of fungal phytopathogen Ascochyta rabiei provides insight into the necrotrophic effector repertoire.</title>
        <authorList>
            <person name="Verma S."/>
            <person name="Gazara R.K."/>
            <person name="Nizam S."/>
            <person name="Parween S."/>
            <person name="Chattopadhyay D."/>
            <person name="Verma P.K."/>
        </authorList>
    </citation>
    <scope>NUCLEOTIDE SEQUENCE [LARGE SCALE GENOMIC DNA]</scope>
    <source>
        <strain evidence="6 7">ArDII</strain>
    </source>
</reference>
<name>A0A163L7F4_DIDRA</name>
<dbReference type="GO" id="GO:0000976">
    <property type="term" value="F:transcription cis-regulatory region binding"/>
    <property type="evidence" value="ECO:0007669"/>
    <property type="project" value="TreeGrafter"/>
</dbReference>
<dbReference type="InterPro" id="IPR046335">
    <property type="entry name" value="LacI/GalR-like_sensor"/>
</dbReference>
<evidence type="ECO:0000256" key="1">
    <source>
        <dbReference type="ARBA" id="ARBA00022491"/>
    </source>
</evidence>
<evidence type="ECO:0000256" key="3">
    <source>
        <dbReference type="ARBA" id="ARBA00023125"/>
    </source>
</evidence>
<dbReference type="Pfam" id="PF13377">
    <property type="entry name" value="Peripla_BP_3"/>
    <property type="match status" value="1"/>
</dbReference>
<gene>
    <name evidence="6" type="ORF">ST47_g1174</name>
</gene>
<evidence type="ECO:0000256" key="2">
    <source>
        <dbReference type="ARBA" id="ARBA00023015"/>
    </source>
</evidence>
<dbReference type="Gene3D" id="1.10.260.40">
    <property type="entry name" value="lambda repressor-like DNA-binding domains"/>
    <property type="match status" value="1"/>
</dbReference>
<dbReference type="SMART" id="SM00354">
    <property type="entry name" value="HTH_LACI"/>
    <property type="match status" value="1"/>
</dbReference>
<proteinExistence type="predicted"/>
<dbReference type="SUPFAM" id="SSF53822">
    <property type="entry name" value="Periplasmic binding protein-like I"/>
    <property type="match status" value="1"/>
</dbReference>
<feature type="domain" description="HTH lacI-type" evidence="5">
    <location>
        <begin position="14"/>
        <end position="70"/>
    </location>
</feature>
<dbReference type="InterPro" id="IPR010982">
    <property type="entry name" value="Lambda_DNA-bd_dom_sf"/>
</dbReference>
<evidence type="ECO:0000259" key="5">
    <source>
        <dbReference type="PROSITE" id="PS50932"/>
    </source>
</evidence>
<dbReference type="EMBL" id="JYNV01000060">
    <property type="protein sequence ID" value="KZM27560.1"/>
    <property type="molecule type" value="Genomic_DNA"/>
</dbReference>
<organism evidence="6 7">
    <name type="scientific">Didymella rabiei</name>
    <name type="common">Chickpea ascochyta blight fungus</name>
    <name type="synonym">Mycosphaerella rabiei</name>
    <dbReference type="NCBI Taxonomy" id="5454"/>
    <lineage>
        <taxon>Eukaryota</taxon>
        <taxon>Fungi</taxon>
        <taxon>Dikarya</taxon>
        <taxon>Ascomycota</taxon>
        <taxon>Pezizomycotina</taxon>
        <taxon>Dothideomycetes</taxon>
        <taxon>Pleosporomycetidae</taxon>
        <taxon>Pleosporales</taxon>
        <taxon>Pleosporineae</taxon>
        <taxon>Didymellaceae</taxon>
        <taxon>Ascochyta</taxon>
    </lineage>
</organism>
<keyword evidence="3" id="KW-0238">DNA-binding</keyword>
<dbReference type="Proteomes" id="UP000076837">
    <property type="component" value="Unassembled WGS sequence"/>
</dbReference>
<evidence type="ECO:0000313" key="7">
    <source>
        <dbReference type="Proteomes" id="UP000076837"/>
    </source>
</evidence>
<evidence type="ECO:0000313" key="6">
    <source>
        <dbReference type="EMBL" id="KZM27560.1"/>
    </source>
</evidence>
<dbReference type="GO" id="GO:0003700">
    <property type="term" value="F:DNA-binding transcription factor activity"/>
    <property type="evidence" value="ECO:0007669"/>
    <property type="project" value="TreeGrafter"/>
</dbReference>
<protein>
    <recommendedName>
        <fullName evidence="5">HTH lacI-type domain-containing protein</fullName>
    </recommendedName>
</protein>
<dbReference type="PROSITE" id="PS50932">
    <property type="entry name" value="HTH_LACI_2"/>
    <property type="match status" value="1"/>
</dbReference>
<dbReference type="InterPro" id="IPR000843">
    <property type="entry name" value="HTH_LacI"/>
</dbReference>
<dbReference type="InterPro" id="IPR028082">
    <property type="entry name" value="Peripla_BP_I"/>
</dbReference>
<dbReference type="Pfam" id="PF00356">
    <property type="entry name" value="LacI"/>
    <property type="match status" value="1"/>
</dbReference>
<sequence>MTPDPSNRSNGRPPTLREIADQAGVHISTASRVLRQPEPADGWSDSALRVRQVAEELGYQPNLWAASLRTRKTTTIGVVMPRLTDVVVATMFQGIEEAATAAGYSVLLSSPPDDLEAQRKAVEFLVSRQVDGLMLSSIHLPGTDFVDSLPLRSLPILLLNRHIDSATSSVNRSLPFVSGDDRLGGYLAGKHLLDCGYRDLGVIAGPDHASTSRERVAGFRDALTEAGLELPPNRIVASEFEVQGGVDAAATLLSGNTRPDAVFTVSDTIAIGVLGVARDLGLSIPDDLALVGYNDIPVVSQLPVPLTTVRSPARKIGATGLEHLLALISGKNVESVKLPVELIARASTRKPASRKL</sequence>
<dbReference type="PANTHER" id="PTHR30146">
    <property type="entry name" value="LACI-RELATED TRANSCRIPTIONAL REPRESSOR"/>
    <property type="match status" value="1"/>
</dbReference>
<dbReference type="AlphaFoldDB" id="A0A163L7F4"/>
<dbReference type="PANTHER" id="PTHR30146:SF148">
    <property type="entry name" value="HTH-TYPE TRANSCRIPTIONAL REPRESSOR PURR-RELATED"/>
    <property type="match status" value="1"/>
</dbReference>
<keyword evidence="7" id="KW-1185">Reference proteome</keyword>
<comment type="caution">
    <text evidence="6">The sequence shown here is derived from an EMBL/GenBank/DDBJ whole genome shotgun (WGS) entry which is preliminary data.</text>
</comment>
<dbReference type="Gene3D" id="3.40.50.2300">
    <property type="match status" value="2"/>
</dbReference>
<dbReference type="CDD" id="cd01392">
    <property type="entry name" value="HTH_LacI"/>
    <property type="match status" value="1"/>
</dbReference>
<dbReference type="SUPFAM" id="SSF47413">
    <property type="entry name" value="lambda repressor-like DNA-binding domains"/>
    <property type="match status" value="1"/>
</dbReference>